<dbReference type="InterPro" id="IPR008030">
    <property type="entry name" value="NmrA-like"/>
</dbReference>
<protein>
    <submittedName>
        <fullName evidence="2">Related to NmrA-like family protein</fullName>
    </submittedName>
</protein>
<organism evidence="2 3">
    <name type="scientific">Phialocephala subalpina</name>
    <dbReference type="NCBI Taxonomy" id="576137"/>
    <lineage>
        <taxon>Eukaryota</taxon>
        <taxon>Fungi</taxon>
        <taxon>Dikarya</taxon>
        <taxon>Ascomycota</taxon>
        <taxon>Pezizomycotina</taxon>
        <taxon>Leotiomycetes</taxon>
        <taxon>Helotiales</taxon>
        <taxon>Mollisiaceae</taxon>
        <taxon>Phialocephala</taxon>
        <taxon>Phialocephala fortinii species complex</taxon>
    </lineage>
</organism>
<dbReference type="InterPro" id="IPR051604">
    <property type="entry name" value="Ergot_Alk_Oxidoreductase"/>
</dbReference>
<dbReference type="STRING" id="576137.A0A1L7XX38"/>
<dbReference type="AlphaFoldDB" id="A0A1L7XX38"/>
<dbReference type="PANTHER" id="PTHR43162">
    <property type="match status" value="1"/>
</dbReference>
<name>A0A1L7XX38_9HELO</name>
<dbReference type="InterPro" id="IPR036291">
    <property type="entry name" value="NAD(P)-bd_dom_sf"/>
</dbReference>
<accession>A0A1L7XX38</accession>
<dbReference type="SUPFAM" id="SSF51735">
    <property type="entry name" value="NAD(P)-binding Rossmann-fold domains"/>
    <property type="match status" value="1"/>
</dbReference>
<dbReference type="EMBL" id="FJOG01000075">
    <property type="protein sequence ID" value="CZR69621.1"/>
    <property type="molecule type" value="Genomic_DNA"/>
</dbReference>
<evidence type="ECO:0000313" key="3">
    <source>
        <dbReference type="Proteomes" id="UP000184330"/>
    </source>
</evidence>
<proteinExistence type="predicted"/>
<evidence type="ECO:0000259" key="1">
    <source>
        <dbReference type="Pfam" id="PF05368"/>
    </source>
</evidence>
<dbReference type="Gene3D" id="3.40.50.720">
    <property type="entry name" value="NAD(P)-binding Rossmann-like Domain"/>
    <property type="match status" value="1"/>
</dbReference>
<keyword evidence="3" id="KW-1185">Reference proteome</keyword>
<reference evidence="2 3" key="1">
    <citation type="submission" date="2016-03" db="EMBL/GenBank/DDBJ databases">
        <authorList>
            <person name="Ploux O."/>
        </authorList>
    </citation>
    <scope>NUCLEOTIDE SEQUENCE [LARGE SCALE GENOMIC DNA]</scope>
    <source>
        <strain evidence="2 3">UAMH 11012</strain>
    </source>
</reference>
<dbReference type="OrthoDB" id="419598at2759"/>
<dbReference type="Proteomes" id="UP000184330">
    <property type="component" value="Unassembled WGS sequence"/>
</dbReference>
<feature type="domain" description="NmrA-like" evidence="1">
    <location>
        <begin position="7"/>
        <end position="304"/>
    </location>
</feature>
<gene>
    <name evidence="2" type="ORF">PAC_19521</name>
</gene>
<sequence>MAPTKTIIFGPTGSIGSATSLTAHSKGADIIFAMRDTSKSIPNLTPEAENSGHYTRIQADLTSPSSVLEAVTKTGAKRAFLYLMFGSPDNQRASIEGLKKGGVEFVVFLSSGGVHDGALEDVPSRDFISWSHAQVEINLRDVFGEKGYVAVRPKYFATNSLGWKPMIAAGEVRILHPEAQWDWITPKDIGLVCGRLLVDGFEVVGGRNWVRLSGPELISQKGAIETIGKALGKEIKVTGIGEEEYLEVLIKFAHMPEVVAKNFVRVLNGRMAGDDGVYDEEGYAEEVGNVMKYGGKKPTTFEEWVAENKEAFLV</sequence>
<dbReference type="Pfam" id="PF05368">
    <property type="entry name" value="NmrA"/>
    <property type="match status" value="1"/>
</dbReference>
<evidence type="ECO:0000313" key="2">
    <source>
        <dbReference type="EMBL" id="CZR69621.1"/>
    </source>
</evidence>
<dbReference type="PANTHER" id="PTHR43162:SF1">
    <property type="entry name" value="PRESTALK A DIFFERENTIATION PROTEIN A"/>
    <property type="match status" value="1"/>
</dbReference>